<name>A0A7M1SWJ8_9MICO</name>
<protein>
    <submittedName>
        <fullName evidence="2">Uncharacterized protein</fullName>
    </submittedName>
</protein>
<dbReference type="KEGG" id="halt:IM660_03205"/>
<proteinExistence type="predicted"/>
<sequence>MTREEMTVGSFIEARSLIVAGAIVALLAGCTAPGTAGGSQTPADSGAGSDASADSGGPADGAADAGDGSQPEPRTEPADTVLDPLYQTGPGYAVSLGDYQLITAQSMEAVGVDCPNVNPFHVDEFAGTEYAYYVRDGQQDLLGQLPECDPTNHVGSWALLEREPGIPGLVEVSFQAIDEDSFLVDADEVEPVECLSSDTAALCQVRDQTWATFASAPLEGDQQEQYDQLTAMAQELLTVVTESEQGYLPSSGVDMYYPHGPGVPITLGDLALVTAEDLGLSFHLREAGGTCDRTDYLNSSTVYYLPEGSGVAGLEMSDGDCNLFNEFLAGDIPELVRLESPHYQIPYGQPQPESSSCDLQEQVVSCFYNRDVYQVGLSRQLGASDGRDDWEARLLEMAHQYVDVLAEQVEGGTVRIAQEELPSGL</sequence>
<evidence type="ECO:0000313" key="3">
    <source>
        <dbReference type="Proteomes" id="UP000593758"/>
    </source>
</evidence>
<feature type="region of interest" description="Disordered" evidence="1">
    <location>
        <begin position="34"/>
        <end position="84"/>
    </location>
</feature>
<evidence type="ECO:0000256" key="1">
    <source>
        <dbReference type="SAM" id="MobiDB-lite"/>
    </source>
</evidence>
<dbReference type="Proteomes" id="UP000593758">
    <property type="component" value="Chromosome"/>
</dbReference>
<organism evidence="2 3">
    <name type="scientific">Ruania alkalisoli</name>
    <dbReference type="NCBI Taxonomy" id="2779775"/>
    <lineage>
        <taxon>Bacteria</taxon>
        <taxon>Bacillati</taxon>
        <taxon>Actinomycetota</taxon>
        <taxon>Actinomycetes</taxon>
        <taxon>Micrococcales</taxon>
        <taxon>Ruaniaceae</taxon>
        <taxon>Ruania</taxon>
    </lineage>
</organism>
<reference evidence="2 3" key="1">
    <citation type="submission" date="2020-10" db="EMBL/GenBank/DDBJ databases">
        <title>Haloactinobacterium sp. RN3S43, a bacterium isolated from saline soil.</title>
        <authorList>
            <person name="Sun J.-Q."/>
        </authorList>
    </citation>
    <scope>NUCLEOTIDE SEQUENCE [LARGE SCALE GENOMIC DNA]</scope>
    <source>
        <strain evidence="2 3">RN3S43</strain>
    </source>
</reference>
<dbReference type="RefSeq" id="WP_193497988.1">
    <property type="nucleotide sequence ID" value="NZ_CP063169.1"/>
</dbReference>
<feature type="compositionally biased region" description="Low complexity" evidence="1">
    <location>
        <begin position="42"/>
        <end position="69"/>
    </location>
</feature>
<dbReference type="EMBL" id="CP063169">
    <property type="protein sequence ID" value="QOR71324.1"/>
    <property type="molecule type" value="Genomic_DNA"/>
</dbReference>
<gene>
    <name evidence="2" type="ORF">IM660_03205</name>
</gene>
<accession>A0A7M1SWJ8</accession>
<dbReference type="PROSITE" id="PS51257">
    <property type="entry name" value="PROKAR_LIPOPROTEIN"/>
    <property type="match status" value="1"/>
</dbReference>
<keyword evidence="3" id="KW-1185">Reference proteome</keyword>
<dbReference type="AlphaFoldDB" id="A0A7M1SWJ8"/>
<evidence type="ECO:0000313" key="2">
    <source>
        <dbReference type="EMBL" id="QOR71324.1"/>
    </source>
</evidence>